<dbReference type="EMBL" id="AP024145">
    <property type="protein sequence ID" value="BCM87505.1"/>
    <property type="molecule type" value="Genomic_DNA"/>
</dbReference>
<evidence type="ECO:0000313" key="1">
    <source>
        <dbReference type="EMBL" id="BCM87505.1"/>
    </source>
</evidence>
<dbReference type="Proteomes" id="UP000663508">
    <property type="component" value="Chromosome"/>
</dbReference>
<organism evidence="1 2">
    <name type="scientific">Methylobacterium indicum</name>
    <dbReference type="NCBI Taxonomy" id="1775910"/>
    <lineage>
        <taxon>Bacteria</taxon>
        <taxon>Pseudomonadati</taxon>
        <taxon>Pseudomonadota</taxon>
        <taxon>Alphaproteobacteria</taxon>
        <taxon>Hyphomicrobiales</taxon>
        <taxon>Methylobacteriaceae</taxon>
        <taxon>Methylobacterium</taxon>
    </lineage>
</organism>
<proteinExistence type="predicted"/>
<protein>
    <submittedName>
        <fullName evidence="1">Tautomerase family protein</fullName>
    </submittedName>
</protein>
<dbReference type="PANTHER" id="PTHR38460">
    <property type="entry name" value="TAUTOMERASE YOLI-RELATED"/>
    <property type="match status" value="1"/>
</dbReference>
<dbReference type="PANTHER" id="PTHR38460:SF1">
    <property type="entry name" value="TAUTOMERASE YOLI-RELATED"/>
    <property type="match status" value="1"/>
</dbReference>
<dbReference type="KEGG" id="mind:mvi_59660"/>
<dbReference type="InterPro" id="IPR037479">
    <property type="entry name" value="Tauto_MSAD"/>
</dbReference>
<accession>A0A8H8WZE5</accession>
<dbReference type="Gene3D" id="3.30.429.10">
    <property type="entry name" value="Macrophage Migration Inhibitory Factor"/>
    <property type="match status" value="1"/>
</dbReference>
<dbReference type="Pfam" id="PF14552">
    <property type="entry name" value="Tautomerase_2"/>
    <property type="match status" value="1"/>
</dbReference>
<dbReference type="InterPro" id="IPR014347">
    <property type="entry name" value="Tautomerase/MIF_sf"/>
</dbReference>
<name>A0A8H8WZE5_9HYPH</name>
<dbReference type="AlphaFoldDB" id="A0A8H8WZE5"/>
<dbReference type="SUPFAM" id="SSF55331">
    <property type="entry name" value="Tautomerase/MIF"/>
    <property type="match status" value="1"/>
</dbReference>
<gene>
    <name evidence="1" type="ORF">mvi_59660</name>
</gene>
<reference evidence="1" key="1">
    <citation type="submission" date="2020-11" db="EMBL/GenBank/DDBJ databases">
        <title>Complete genome sequence of a novel pathogenic Methylobacterium strain isolated from rice in Vietnam.</title>
        <authorList>
            <person name="Lai K."/>
            <person name="Okazaki S."/>
            <person name="Higashi K."/>
            <person name="Mori H."/>
            <person name="Toyoda A."/>
            <person name="Kurokawa K."/>
        </authorList>
    </citation>
    <scope>NUCLEOTIDE SEQUENCE</scope>
    <source>
        <strain evidence="1">VL1</strain>
    </source>
</reference>
<sequence length="147" mass="15731">MAADAAPETPPMPLVTITLKRNRPADERRAIADAVHAALVGSIGIPADDRFQVVSSQFDDVIYDPAYLGIHRTDDLVMIQVHLSTGRSVTQKKALFAAIAEKLGALGLRPEDVLVTLVEIARENWSFGHGLATYADVPPPHLAGSAV</sequence>
<evidence type="ECO:0000313" key="2">
    <source>
        <dbReference type="Proteomes" id="UP000663508"/>
    </source>
</evidence>